<keyword evidence="2" id="KW-1185">Reference proteome</keyword>
<dbReference type="EMBL" id="JBHSWU010000119">
    <property type="protein sequence ID" value="MFC6724196.1"/>
    <property type="molecule type" value="Genomic_DNA"/>
</dbReference>
<reference evidence="1 2" key="1">
    <citation type="journal article" date="2019" name="Int. J. Syst. Evol. Microbiol.">
        <title>The Global Catalogue of Microorganisms (GCM) 10K type strain sequencing project: providing services to taxonomists for standard genome sequencing and annotation.</title>
        <authorList>
            <consortium name="The Broad Institute Genomics Platform"/>
            <consortium name="The Broad Institute Genome Sequencing Center for Infectious Disease"/>
            <person name="Wu L."/>
            <person name="Ma J."/>
        </authorList>
    </citation>
    <scope>NUCLEOTIDE SEQUENCE [LARGE SCALE GENOMIC DNA]</scope>
    <source>
        <strain evidence="1 2">NBRC 111368</strain>
    </source>
</reference>
<accession>A0ABD5RYD7</accession>
<evidence type="ECO:0000313" key="2">
    <source>
        <dbReference type="Proteomes" id="UP001596328"/>
    </source>
</evidence>
<gene>
    <name evidence="1" type="ORF">ACFQE1_07365</name>
</gene>
<dbReference type="Proteomes" id="UP001596328">
    <property type="component" value="Unassembled WGS sequence"/>
</dbReference>
<name>A0ABD5RYD7_9EURY</name>
<evidence type="ECO:0000313" key="1">
    <source>
        <dbReference type="EMBL" id="MFC6724196.1"/>
    </source>
</evidence>
<dbReference type="AlphaFoldDB" id="A0ABD5RYD7"/>
<proteinExistence type="predicted"/>
<sequence>MPREFPPGVGKSRDEIRADLLGRVPGYTPEWSPSEDDSERDVGRALVDLFADMAADVTDRLDSVPHKGFVAFLDELGFDRAPPQPARVPLAFEVSETLTENVPISPGTSVLAPAANGAPEQSFEVTPDAGFEATPARLTHVFSADPDTNQLRSHFGALDAGESTTLFEGADDENLQQHRLYVGHADLLTLSASTTIWVEFDTDADPDLLTEGLTWEFFGTASEDDEEPAWHELQPVAETTPMPLGLVLPTTEQYAIAHYFEQNPELSKGAFVPIVSTVVADFVMADIPYELETFDALGVVGPLPHVGTTTDGGVDLDDDFGVEVLRAGVAATTIEGGP</sequence>
<protein>
    <submittedName>
        <fullName evidence="1">Uncharacterized protein</fullName>
    </submittedName>
</protein>
<organism evidence="1 2">
    <name type="scientific">Halobium palmae</name>
    <dbReference type="NCBI Taxonomy" id="1776492"/>
    <lineage>
        <taxon>Archaea</taxon>
        <taxon>Methanobacteriati</taxon>
        <taxon>Methanobacteriota</taxon>
        <taxon>Stenosarchaea group</taxon>
        <taxon>Halobacteria</taxon>
        <taxon>Halobacteriales</taxon>
        <taxon>Haloferacaceae</taxon>
        <taxon>Halobium</taxon>
    </lineage>
</organism>
<comment type="caution">
    <text evidence="1">The sequence shown here is derived from an EMBL/GenBank/DDBJ whole genome shotgun (WGS) entry which is preliminary data.</text>
</comment>
<feature type="non-terminal residue" evidence="1">
    <location>
        <position position="338"/>
    </location>
</feature>